<feature type="signal peptide" evidence="2">
    <location>
        <begin position="1"/>
        <end position="20"/>
    </location>
</feature>
<dbReference type="Gene3D" id="3.40.50.1820">
    <property type="entry name" value="alpha/beta hydrolase"/>
    <property type="match status" value="1"/>
</dbReference>
<evidence type="ECO:0000256" key="1">
    <source>
        <dbReference type="ARBA" id="ARBA00022801"/>
    </source>
</evidence>
<gene>
    <name evidence="4" type="ORF">ACFQZW_02070</name>
</gene>
<reference evidence="5" key="1">
    <citation type="journal article" date="2019" name="Int. J. Syst. Evol. Microbiol.">
        <title>The Global Catalogue of Microorganisms (GCM) 10K type strain sequencing project: providing services to taxonomists for standard genome sequencing and annotation.</title>
        <authorList>
            <consortium name="The Broad Institute Genomics Platform"/>
            <consortium name="The Broad Institute Genome Sequencing Center for Infectious Disease"/>
            <person name="Wu L."/>
            <person name="Ma J."/>
        </authorList>
    </citation>
    <scope>NUCLEOTIDE SEQUENCE [LARGE SCALE GENOMIC DNA]</scope>
    <source>
        <strain evidence="5">CCUG 60022</strain>
    </source>
</reference>
<accession>A0ABW2Z1W9</accession>
<proteinExistence type="predicted"/>
<feature type="domain" description="Xaa-Pro dipeptidyl-peptidase C-terminal" evidence="3">
    <location>
        <begin position="383"/>
        <end position="644"/>
    </location>
</feature>
<dbReference type="GO" id="GO:0016787">
    <property type="term" value="F:hydrolase activity"/>
    <property type="evidence" value="ECO:0007669"/>
    <property type="project" value="UniProtKB-KW"/>
</dbReference>
<dbReference type="PROSITE" id="PS51257">
    <property type="entry name" value="PROKAR_LIPOPROTEIN"/>
    <property type="match status" value="1"/>
</dbReference>
<dbReference type="Gene3D" id="1.10.3020.10">
    <property type="entry name" value="alpha-amino acid ester hydrolase ( Helical cap domain)"/>
    <property type="match status" value="1"/>
</dbReference>
<organism evidence="4 5">
    <name type="scientific">Lutibacter aestuarii</name>
    <dbReference type="NCBI Taxonomy" id="861111"/>
    <lineage>
        <taxon>Bacteria</taxon>
        <taxon>Pseudomonadati</taxon>
        <taxon>Bacteroidota</taxon>
        <taxon>Flavobacteriia</taxon>
        <taxon>Flavobacteriales</taxon>
        <taxon>Flavobacteriaceae</taxon>
        <taxon>Lutibacter</taxon>
    </lineage>
</organism>
<evidence type="ECO:0000313" key="4">
    <source>
        <dbReference type="EMBL" id="MFD0760861.1"/>
    </source>
</evidence>
<evidence type="ECO:0000256" key="2">
    <source>
        <dbReference type="SAM" id="SignalP"/>
    </source>
</evidence>
<dbReference type="RefSeq" id="WP_386781385.1">
    <property type="nucleotide sequence ID" value="NZ_JBHTIC010000002.1"/>
</dbReference>
<dbReference type="SUPFAM" id="SSF53474">
    <property type="entry name" value="alpha/beta-Hydrolases"/>
    <property type="match status" value="1"/>
</dbReference>
<dbReference type="Gene3D" id="2.60.120.260">
    <property type="entry name" value="Galactose-binding domain-like"/>
    <property type="match status" value="1"/>
</dbReference>
<dbReference type="InterPro" id="IPR000383">
    <property type="entry name" value="Xaa-Pro-like_dom"/>
</dbReference>
<sequence>MKNYAFKAILLVLVSIALFSCEKNNLQNTPNDQEKTNYVQENYDKIETSITMRDGIKLFTSIYTPKDKSKKYPILLQRTPYSVRPYGADKFKTKIAPNEHLMKEGNIVVYQDVRGRWMSEGTYDNMRAYIPNKKDSTDVDESSDTYDTIDWLVKNVENNNGNVGTWGISYPGFYSTYSTIDAHPALKAASPQACIGDFFFDDFHHNGAYLLSYFRATPLFGTPKDTPTDKAWYKIPDLKTKDQYQFFLDAGPLSNLDHYFEYEKLDNPALKNSDNASDFFWKELKEHPNYDEVWQSKGIIQHLKNIKSHVATMIVAGEFDAEDLYGPLETYKTIEHYNKDNYNTIVFGPWSHGQWASTKPKNSVGNYYFGDSISIKYQKEIETKFFNHFLKGTGDKNTGLPEAYVYDTGKKEWNTYNVWPPKNSKKQTFYLAEDQKLAIEKGNEKGIQFISNIKKPVPYTEDIKTVFTPRKYMTDDQRFAARRSDVLVFETEVLEKDMTMCGDILAKLQVATTGTDADWIVKVIDVHPADSEENNKDMQNHLKMSNYHLMVRSEVMRGKFRNSFTYPEPFIPNKKTVVEIKLQDVHHTFKKGHKLQIQVQSTWFPLIDLNPQTYVDNIFKAKAEDFKTQIHTVFTSSAIEFTVLK</sequence>
<dbReference type="NCBIfam" id="TIGR00976">
    <property type="entry name" value="CocE_NonD"/>
    <property type="match status" value="1"/>
</dbReference>
<comment type="caution">
    <text evidence="4">The sequence shown here is derived from an EMBL/GenBank/DDBJ whole genome shotgun (WGS) entry which is preliminary data.</text>
</comment>
<keyword evidence="5" id="KW-1185">Reference proteome</keyword>
<keyword evidence="1 4" id="KW-0378">Hydrolase</keyword>
<keyword evidence="2" id="KW-0732">Signal</keyword>
<dbReference type="SUPFAM" id="SSF49785">
    <property type="entry name" value="Galactose-binding domain-like"/>
    <property type="match status" value="1"/>
</dbReference>
<dbReference type="Pfam" id="PF08530">
    <property type="entry name" value="PepX_C"/>
    <property type="match status" value="1"/>
</dbReference>
<evidence type="ECO:0000313" key="5">
    <source>
        <dbReference type="Proteomes" id="UP001597032"/>
    </source>
</evidence>
<dbReference type="EMBL" id="JBHTIC010000002">
    <property type="protein sequence ID" value="MFD0760861.1"/>
    <property type="molecule type" value="Genomic_DNA"/>
</dbReference>
<dbReference type="Pfam" id="PF02129">
    <property type="entry name" value="Peptidase_S15"/>
    <property type="match status" value="1"/>
</dbReference>
<dbReference type="SMART" id="SM00939">
    <property type="entry name" value="PepX_C"/>
    <property type="match status" value="1"/>
</dbReference>
<evidence type="ECO:0000259" key="3">
    <source>
        <dbReference type="SMART" id="SM00939"/>
    </source>
</evidence>
<dbReference type="InterPro" id="IPR005674">
    <property type="entry name" value="CocE/Ser_esterase"/>
</dbReference>
<dbReference type="Proteomes" id="UP001597032">
    <property type="component" value="Unassembled WGS sequence"/>
</dbReference>
<dbReference type="InterPro" id="IPR029058">
    <property type="entry name" value="AB_hydrolase_fold"/>
</dbReference>
<dbReference type="InterPro" id="IPR008979">
    <property type="entry name" value="Galactose-bd-like_sf"/>
</dbReference>
<protein>
    <submittedName>
        <fullName evidence="4">CocE/NonD family hydrolase</fullName>
    </submittedName>
</protein>
<dbReference type="InterPro" id="IPR013736">
    <property type="entry name" value="Xaa-Pro_dipept_C"/>
</dbReference>
<feature type="chain" id="PRO_5046754080" evidence="2">
    <location>
        <begin position="21"/>
        <end position="645"/>
    </location>
</feature>
<name>A0ABW2Z1W9_9FLAO</name>